<proteinExistence type="predicted"/>
<feature type="domain" description="4Fe-4S ferredoxin-type" evidence="5">
    <location>
        <begin position="141"/>
        <end position="173"/>
    </location>
</feature>
<evidence type="ECO:0000313" key="6">
    <source>
        <dbReference type="EMBL" id="AIU73119.1"/>
    </source>
</evidence>
<evidence type="ECO:0000259" key="5">
    <source>
        <dbReference type="PROSITE" id="PS51379"/>
    </source>
</evidence>
<dbReference type="InterPro" id="IPR017896">
    <property type="entry name" value="4Fe4S_Fe-S-bd"/>
</dbReference>
<dbReference type="PANTHER" id="PTHR42859:SF16">
    <property type="entry name" value="FORMATE HYDROGENLYASE SUBUNIT 2-RELATED"/>
    <property type="match status" value="1"/>
</dbReference>
<keyword evidence="3" id="KW-0408">Iron</keyword>
<keyword evidence="2" id="KW-0479">Metal-binding</keyword>
<feature type="domain" description="4Fe-4S ferredoxin-type" evidence="5">
    <location>
        <begin position="73"/>
        <end position="102"/>
    </location>
</feature>
<protein>
    <recommendedName>
        <fullName evidence="5">4Fe-4S ferredoxin-type domain-containing protein</fullName>
    </recommendedName>
</protein>
<dbReference type="SUPFAM" id="SSF54862">
    <property type="entry name" value="4Fe-4S ferredoxins"/>
    <property type="match status" value="1"/>
</dbReference>
<dbReference type="InterPro" id="IPR017900">
    <property type="entry name" value="4Fe4S_Fe_S_CS"/>
</dbReference>
<dbReference type="PANTHER" id="PTHR42859">
    <property type="entry name" value="OXIDOREDUCTASE"/>
    <property type="match status" value="1"/>
</dbReference>
<dbReference type="InterPro" id="IPR050294">
    <property type="entry name" value="RnfB_subfamily"/>
</dbReference>
<organism evidence="6 7">
    <name type="scientific">Hafnia alvei FB1</name>
    <dbReference type="NCBI Taxonomy" id="1453496"/>
    <lineage>
        <taxon>Bacteria</taxon>
        <taxon>Pseudomonadati</taxon>
        <taxon>Pseudomonadota</taxon>
        <taxon>Gammaproteobacteria</taxon>
        <taxon>Enterobacterales</taxon>
        <taxon>Hafniaceae</taxon>
        <taxon>Hafnia</taxon>
    </lineage>
</organism>
<dbReference type="CDD" id="cd10554">
    <property type="entry name" value="HycB_like"/>
    <property type="match status" value="1"/>
</dbReference>
<dbReference type="AlphaFoldDB" id="A0A097R315"/>
<dbReference type="GO" id="GO:0051539">
    <property type="term" value="F:4 iron, 4 sulfur cluster binding"/>
    <property type="evidence" value="ECO:0007669"/>
    <property type="project" value="UniProtKB-KW"/>
</dbReference>
<keyword evidence="1" id="KW-0004">4Fe-4S</keyword>
<evidence type="ECO:0000256" key="4">
    <source>
        <dbReference type="ARBA" id="ARBA00023014"/>
    </source>
</evidence>
<evidence type="ECO:0000313" key="7">
    <source>
        <dbReference type="Proteomes" id="UP000029986"/>
    </source>
</evidence>
<dbReference type="PATRIC" id="fig|1453496.5.peg.2536"/>
<dbReference type="Proteomes" id="UP000029986">
    <property type="component" value="Chromosome"/>
</dbReference>
<dbReference type="eggNOG" id="COG1142">
    <property type="taxonomic scope" value="Bacteria"/>
</dbReference>
<sequence>MNRFVIAEPLRCIGCNTCLAACAQTHKEQGLQQHPRLAMTRTGDQTAPILCRQCEDAPCKRVCPVNAISQGTDAIELNESLCIGCKLCGLVCPFGAITPFGSHPLDLPDQFQYHVSAAELADVPVSSPTMEPFLAWNAGVRSIAVKCDLCAFSPSGPACIQVCPTDALHLVDEKLIAQQLLQRRLEASSELASDLLALAIPPQEHL</sequence>
<dbReference type="Pfam" id="PF00037">
    <property type="entry name" value="Fer4"/>
    <property type="match status" value="1"/>
</dbReference>
<name>A0A097R315_HAFAL</name>
<evidence type="ECO:0000256" key="1">
    <source>
        <dbReference type="ARBA" id="ARBA00022485"/>
    </source>
</evidence>
<dbReference type="RefSeq" id="WP_025797017.1">
    <property type="nucleotide sequence ID" value="NZ_CP009706.1"/>
</dbReference>
<reference evidence="6 7" key="1">
    <citation type="journal article" date="2014" name="Gut Pathog.">
        <title>Gene clusters of Hafnia alvei strain FB1 important in survival and pathogenesis: a draft genome perspective.</title>
        <authorList>
            <person name="Tan J.Y."/>
            <person name="Yin W.F."/>
            <person name="Chan K.G."/>
        </authorList>
    </citation>
    <scope>NUCLEOTIDE SEQUENCE [LARGE SCALE GENOMIC DNA]</scope>
    <source>
        <strain evidence="6 7">FB1</strain>
    </source>
</reference>
<evidence type="ECO:0000256" key="3">
    <source>
        <dbReference type="ARBA" id="ARBA00023004"/>
    </source>
</evidence>
<dbReference type="PROSITE" id="PS51379">
    <property type="entry name" value="4FE4S_FER_2"/>
    <property type="match status" value="3"/>
</dbReference>
<gene>
    <name evidence="6" type="ORF">AT03_12475</name>
</gene>
<dbReference type="PROSITE" id="PS00198">
    <property type="entry name" value="4FE4S_FER_1"/>
    <property type="match status" value="1"/>
</dbReference>
<evidence type="ECO:0000256" key="2">
    <source>
        <dbReference type="ARBA" id="ARBA00022723"/>
    </source>
</evidence>
<keyword evidence="7" id="KW-1185">Reference proteome</keyword>
<dbReference type="HOGENOM" id="CLU_043374_3_0_6"/>
<dbReference type="OrthoDB" id="9779457at2"/>
<dbReference type="Gene3D" id="3.30.70.20">
    <property type="match status" value="2"/>
</dbReference>
<dbReference type="GeneID" id="56892215"/>
<keyword evidence="4" id="KW-0411">Iron-sulfur</keyword>
<dbReference type="KEGG" id="hav:AT03_12475"/>
<feature type="domain" description="4Fe-4S ferredoxin-type" evidence="5">
    <location>
        <begin position="2"/>
        <end position="32"/>
    </location>
</feature>
<accession>A0A097R315</accession>
<dbReference type="GO" id="GO:0046872">
    <property type="term" value="F:metal ion binding"/>
    <property type="evidence" value="ECO:0007669"/>
    <property type="project" value="UniProtKB-KW"/>
</dbReference>
<dbReference type="EMBL" id="CP009706">
    <property type="protein sequence ID" value="AIU73119.1"/>
    <property type="molecule type" value="Genomic_DNA"/>
</dbReference>